<dbReference type="EMBL" id="HBKO01000164">
    <property type="protein sequence ID" value="CAE2194738.1"/>
    <property type="molecule type" value="Transcribed_RNA"/>
</dbReference>
<evidence type="ECO:0000259" key="3">
    <source>
        <dbReference type="PROSITE" id="PS50982"/>
    </source>
</evidence>
<feature type="region of interest" description="Disordered" evidence="2">
    <location>
        <begin position="497"/>
        <end position="516"/>
    </location>
</feature>
<reference evidence="4" key="1">
    <citation type="submission" date="2021-01" db="EMBL/GenBank/DDBJ databases">
        <authorList>
            <person name="Corre E."/>
            <person name="Pelletier E."/>
            <person name="Niang G."/>
            <person name="Scheremetjew M."/>
            <person name="Finn R."/>
            <person name="Kale V."/>
            <person name="Holt S."/>
            <person name="Cochrane G."/>
            <person name="Meng A."/>
            <person name="Brown T."/>
            <person name="Cohen L."/>
        </authorList>
    </citation>
    <scope>NUCLEOTIDE SEQUENCE</scope>
    <source>
        <strain evidence="4">UIO037</strain>
    </source>
</reference>
<evidence type="ECO:0000256" key="2">
    <source>
        <dbReference type="SAM" id="MobiDB-lite"/>
    </source>
</evidence>
<dbReference type="PANTHER" id="PTHR22640">
    <property type="entry name" value="STRUCTURAL MAINTENANCE OF CHROMOSOMES FLEXIBLE HINGE DOMAIN-CONTAINING PROTEIN 1"/>
    <property type="match status" value="1"/>
</dbReference>
<evidence type="ECO:0000313" key="4">
    <source>
        <dbReference type="EMBL" id="CAE2194738.1"/>
    </source>
</evidence>
<feature type="region of interest" description="Disordered" evidence="2">
    <location>
        <begin position="435"/>
        <end position="456"/>
    </location>
</feature>
<protein>
    <recommendedName>
        <fullName evidence="3">MBD domain-containing protein</fullName>
    </recommendedName>
</protein>
<dbReference type="GO" id="GO:0006302">
    <property type="term" value="P:double-strand break repair"/>
    <property type="evidence" value="ECO:0007669"/>
    <property type="project" value="InterPro"/>
</dbReference>
<feature type="domain" description="MBD" evidence="3">
    <location>
        <begin position="441"/>
        <end position="510"/>
    </location>
</feature>
<keyword evidence="1" id="KW-0175">Coiled coil</keyword>
<accession>A0A7S4HC63</accession>
<feature type="coiled-coil region" evidence="1">
    <location>
        <begin position="1215"/>
        <end position="1249"/>
    </location>
</feature>
<dbReference type="PANTHER" id="PTHR22640:SF2">
    <property type="entry name" value="STRUCTURAL MAINTENANCE OF CHROMOSOMES FLEXIBLE HINGE DOMAIN-CONTAINING PROTEIN 1"/>
    <property type="match status" value="1"/>
</dbReference>
<name>A0A7S4HC63_9EUKA</name>
<dbReference type="PROSITE" id="PS50982">
    <property type="entry name" value="MBD"/>
    <property type="match status" value="1"/>
</dbReference>
<evidence type="ECO:0000256" key="1">
    <source>
        <dbReference type="SAM" id="Coils"/>
    </source>
</evidence>
<proteinExistence type="predicted"/>
<gene>
    <name evidence="4" type="ORF">CPOL0286_LOCUS88</name>
</gene>
<dbReference type="InterPro" id="IPR001739">
    <property type="entry name" value="Methyl_CpG_DNA-bd"/>
</dbReference>
<feature type="compositionally biased region" description="Low complexity" evidence="2">
    <location>
        <begin position="1612"/>
        <end position="1621"/>
    </location>
</feature>
<dbReference type="GO" id="GO:0003677">
    <property type="term" value="F:DNA binding"/>
    <property type="evidence" value="ECO:0007669"/>
    <property type="project" value="InterPro"/>
</dbReference>
<feature type="compositionally biased region" description="Low complexity" evidence="2">
    <location>
        <begin position="498"/>
        <end position="514"/>
    </location>
</feature>
<dbReference type="InterPro" id="IPR038892">
    <property type="entry name" value="SMCHD1"/>
</dbReference>
<dbReference type="InterPro" id="IPR016177">
    <property type="entry name" value="DNA-bd_dom_sf"/>
</dbReference>
<dbReference type="SUPFAM" id="SSF54171">
    <property type="entry name" value="DNA-binding domain"/>
    <property type="match status" value="1"/>
</dbReference>
<feature type="region of interest" description="Disordered" evidence="2">
    <location>
        <begin position="1603"/>
        <end position="1645"/>
    </location>
</feature>
<organism evidence="4">
    <name type="scientific">Prymnesium polylepis</name>
    <dbReference type="NCBI Taxonomy" id="72548"/>
    <lineage>
        <taxon>Eukaryota</taxon>
        <taxon>Haptista</taxon>
        <taxon>Haptophyta</taxon>
        <taxon>Prymnesiophyceae</taxon>
        <taxon>Prymnesiales</taxon>
        <taxon>Prymnesiaceae</taxon>
        <taxon>Prymnesium</taxon>
    </lineage>
</organism>
<sequence>MHLSYHNDESNECRHLEIDKTNVVTAGATMSPCVLQVVDRKGQVVTHTPFATNGSFQLFKPIILRQTQSIKGPFHNSQWTLVLGGDDTEKFKYYKDLHSWLATNTNFLKRMPDVQAQNGIDPGQKMFLVTNSGQRDLWPFQYPQVQYKIRFFVAVDLQDNEFELEGSDVKISREYNVQVDANKTMQTKADLASSLGNPTYHLGDPFPTIKCRFVGKDVGKTVGDEVDIVVPLDEGAYPRISLRSQQLQLNLSSMQMKLGEANQDIGRYPEKDHISERLTIQNGQLNVSRLRFSPGATFKPGPAGEMVECSLSFELKTGQPLKLPLKLSVLPGEPKKMQLVDQTHLQCDEGGLVEIKIKVVDQFDLACTSYHGYGIKLTAESSDRKCTLDQNDAVVNHEGNATFQLKMTPKTLLTADTAMPLRFDAIFVYQQGSLSAPRSAPLPTRGNSNDLPPGWRDDGKYRADGKRFDHKFVGPDGKVLHSDKALKEYLSSITEVPSSSRTAQAGSSGASASQEPMIQMPSLSTSVMVIANKEPIKFGLSRGGIALPSVPLASSKPHQLVFTLEEEAGTDVGDLLVELLTRAEQPCPDLSASVRGSDCPTNQVLPQGMIIMPERIGDEPEYLLQGASSKGDMILGHLKLKPTMRTSNLKWVVTLKVETVQVGMSIWDCFELTITDEHSNSRIPDNEKFNGLQWEILQGGQTVSLENDELVGRVGTCKCCVKQVDCDDSIWLDGSGLSDEVQFELTAGEPHRIKPEFGAGLPLVNGLLPSRSRLPDGAIRVAVVDRGNNELERPAIEGLRVTCSSAHIAQEQDEHTAVLQDDNWFSFEAMTVQKSSQSGQCTVAFDAKYPSQLSTTYATVGSGFAASNWVTQAELRLEGNASLNTSSNLPLLKLLLATEDRRPVDHLLPIGQSTMRCGPSVAGAFLRAVIDGHDLAFKLTDLGYIDPLEAHVLQLEFDADQGFNVFEKALAGPVKLQITYTEPRPIRDVLRTEERTCTSILTFEPGPDDESPVLKFVESKKELFLSDLEQMGKLRYRLHSGTGKAATEFIVKLEATDRLGLPLGSTQQRSLNVQLSLSHQGNDPQAFGQPIPVNGNGVAQLPTDFFKNTCFKAGLPQMLVPDVPHLIGATLHGLQTEASASLPLTFTYTSDANIQELLSSRTELLERLQQFVESFNLKMEELKSASAVCHKASQSLVRKQSQLRSKFDDGAAMTIQEVTDKLQQTDSQLKQLKKEHESANERVILANLNLQRAPRLEGEAIGFVHQLFHCEDAQLNTLLARYIGSHMNVLVVLTTEYGRGHFDGSRLIVAELDQLAPGMFRTPATWPMLPHLERANWKPTNQFDPNTPLESRFTASWALDHITIQPPLHMAGALLAVKKQELEQLKRHGGGYSQEINRTEKEIATLDSNDWGDADEPGNAQILCSTYLRKTIFARLIGDAVVLPTKTDAETYSKSLNSRPTLITKDGHEFHLGAFRGTTAMANVEVDKFDQANTAKRLHEMYNLQDDVNKFDDLKTLIEDHEQARKDTTTAETTIGPFKLRMESIESDTVKLEKVNSVIVLKLQGRKHSYGTRGEKTTDDQDKVPEIKKLKEDLNKLAAAVNMQPMPMMPTGQSSGQGSSSTHAHEPSCAEGEGSSPAAKRRRKS</sequence>